<dbReference type="OMA" id="PLDLCGL"/>
<feature type="compositionally biased region" description="Basic and acidic residues" evidence="3">
    <location>
        <begin position="846"/>
        <end position="866"/>
    </location>
</feature>
<evidence type="ECO:0000256" key="2">
    <source>
        <dbReference type="ARBA" id="ARBA00023242"/>
    </source>
</evidence>
<feature type="region of interest" description="Disordered" evidence="3">
    <location>
        <begin position="264"/>
        <end position="362"/>
    </location>
</feature>
<evidence type="ECO:0000313" key="6">
    <source>
        <dbReference type="Proteomes" id="UP000007494"/>
    </source>
</evidence>
<feature type="region of interest" description="Disordered" evidence="3">
    <location>
        <begin position="836"/>
        <end position="900"/>
    </location>
</feature>
<dbReference type="VEuPathDB" id="ToxoDB:NCLIV_044890"/>
<feature type="compositionally biased region" description="Low complexity" evidence="3">
    <location>
        <begin position="1141"/>
        <end position="1152"/>
    </location>
</feature>
<dbReference type="Gene3D" id="3.40.50.10890">
    <property type="match status" value="1"/>
</dbReference>
<feature type="region of interest" description="Disordered" evidence="3">
    <location>
        <begin position="513"/>
        <end position="555"/>
    </location>
</feature>
<dbReference type="GO" id="GO:0032039">
    <property type="term" value="C:integrator complex"/>
    <property type="evidence" value="ECO:0007669"/>
    <property type="project" value="InterPro"/>
</dbReference>
<proteinExistence type="predicted"/>
<reference evidence="4" key="2">
    <citation type="submission" date="2011-03" db="EMBL/GenBank/DDBJ databases">
        <title>Comparative genomics and transcriptomics of Neospora caninum and Toxoplasma gondii.</title>
        <authorList>
            <person name="Reid A.J."/>
            <person name="Sohal A."/>
            <person name="Harris D."/>
            <person name="Quail M."/>
            <person name="Sanders M."/>
            <person name="Berriman M."/>
            <person name="Wastling J.M."/>
            <person name="Pain A."/>
        </authorList>
    </citation>
    <scope>NUCLEOTIDE SEQUENCE</scope>
    <source>
        <strain evidence="4">Liverpool</strain>
    </source>
</reference>
<evidence type="ECO:0000256" key="3">
    <source>
        <dbReference type="SAM" id="MobiDB-lite"/>
    </source>
</evidence>
<dbReference type="InterPro" id="IPR027074">
    <property type="entry name" value="Integrator_9su"/>
</dbReference>
<dbReference type="OrthoDB" id="5600060at2759"/>
<dbReference type="PANTHER" id="PTHR46094">
    <property type="entry name" value="INTEGRATOR COMPLEX SUBUNIT 9"/>
    <property type="match status" value="1"/>
</dbReference>
<dbReference type="GeneID" id="13441986"/>
<evidence type="ECO:0000256" key="1">
    <source>
        <dbReference type="ARBA" id="ARBA00004123"/>
    </source>
</evidence>
<dbReference type="RefSeq" id="XP_003884086.1">
    <property type="nucleotide sequence ID" value="XM_003884037.1"/>
</dbReference>
<reference evidence="4" key="1">
    <citation type="submission" date="2011-02" db="EMBL/GenBank/DDBJ databases">
        <authorList>
            <person name="Aslett M."/>
        </authorList>
    </citation>
    <scope>NUCLEOTIDE SEQUENCE</scope>
    <source>
        <strain evidence="4">Liverpool</strain>
    </source>
</reference>
<keyword evidence="6" id="KW-1185">Reference proteome</keyword>
<dbReference type="GO" id="GO:0016180">
    <property type="term" value="P:snRNA processing"/>
    <property type="evidence" value="ECO:0007669"/>
    <property type="project" value="InterPro"/>
</dbReference>
<dbReference type="SUPFAM" id="SSF56281">
    <property type="entry name" value="Metallo-hydrolase/oxidoreductase"/>
    <property type="match status" value="1"/>
</dbReference>
<keyword evidence="2" id="KW-0539">Nucleus</keyword>
<feature type="compositionally biased region" description="Low complexity" evidence="3">
    <location>
        <begin position="870"/>
        <end position="888"/>
    </location>
</feature>
<dbReference type="EMBL" id="FR823391">
    <property type="protein sequence ID" value="CBZ54055.1"/>
    <property type="molecule type" value="Genomic_DNA"/>
</dbReference>
<dbReference type="InterPro" id="IPR036866">
    <property type="entry name" value="RibonucZ/Hydroxyglut_hydro"/>
</dbReference>
<dbReference type="EMBL" id="LN714485">
    <property type="protein sequence ID" value="CEL68751.1"/>
    <property type="molecule type" value="Genomic_DNA"/>
</dbReference>
<feature type="region of interest" description="Disordered" evidence="3">
    <location>
        <begin position="432"/>
        <end position="464"/>
    </location>
</feature>
<gene>
    <name evidence="5" type="ORF">BN1204_044890</name>
    <name evidence="4" type="ORF">NCLIV_044890</name>
</gene>
<protein>
    <submittedName>
        <fullName evidence="4">Uncharacterized protein</fullName>
    </submittedName>
</protein>
<dbReference type="Proteomes" id="UP000007494">
    <property type="component" value="Chromosome X"/>
</dbReference>
<feature type="compositionally biased region" description="Low complexity" evidence="3">
    <location>
        <begin position="265"/>
        <end position="283"/>
    </location>
</feature>
<feature type="compositionally biased region" description="Acidic residues" evidence="3">
    <location>
        <begin position="327"/>
        <end position="344"/>
    </location>
</feature>
<feature type="compositionally biased region" description="Basic and acidic residues" evidence="3">
    <location>
        <begin position="1224"/>
        <end position="1248"/>
    </location>
</feature>
<dbReference type="InParanoid" id="F0VK10"/>
<evidence type="ECO:0000313" key="5">
    <source>
        <dbReference type="EMBL" id="CEL68751.1"/>
    </source>
</evidence>
<reference evidence="5" key="4">
    <citation type="journal article" date="2015" name="PLoS ONE">
        <title>Comprehensive Evaluation of Toxoplasma gondii VEG and Neospora caninum LIV Genomes with Tachyzoite Stage Transcriptome and Proteome Defines Novel Transcript Features.</title>
        <authorList>
            <person name="Ramaprasad A."/>
            <person name="Mourier T."/>
            <person name="Naeem R."/>
            <person name="Malas T.B."/>
            <person name="Moussa E."/>
            <person name="Panigrahi A."/>
            <person name="Vermont S.J."/>
            <person name="Otto T.D."/>
            <person name="Wastling J."/>
            <person name="Pain A."/>
        </authorList>
    </citation>
    <scope>NUCLEOTIDE SEQUENCE</scope>
    <source>
        <strain evidence="5">Liverpool</strain>
    </source>
</reference>
<sequence>MAGPLVASRSAAQSDAKEERRSTAVSPYSSAATVRIVHFVSPGLQSPVALHGSNHFSGDCTSPASSVSSSSCSLSQSESLLLSVGDFNILVDCPLDFQSLLLLPPQYFPRQGVGLAGEQDSRPETQGCDSDLKAPKGCSSSSSLPASSRLSVASAFFSSACSPRGHRPLGVPGPLSGVAPCSSSLPLVDASLHAPCALSPFLRALLPLRLDAILLTHPHGALGLPLLAEFLDLSETPVLGTPPVLLAASSSIRFLQSSLGGELLPAQAPADRGPGPAATPRGPETGGRGRNRQRQGSEADATTTRPHARSAVEADEENWGSLPPVVQDEEACVEADGNEEDEERPDTGSSLPAFASKQRGEGTNSQFLAGVSRHIWPTMFNQERLLHAASLHQMCVSPVSSGFCLGGANWVLSTPANQKIVVVGPSSCELEANRGAKSGSVSPQDRTLPDEEASCAPSNRNDDQDALRVSTLASSSSSSFSSVSSRYPLAADWRPLSGAALVVFFCCVPRAAGGHAEPSARCESEKKSFSARGEHPPDSRAPGASAPVSRGCPGDTLQPAPRAASLFEEAFPTPQKTSLQESSLFSRPLLPPAPPSPLRSLSSSLDELKRLISDTVHVRRGNVLVPLDLCGLSFLEILETVASASSHVSSLAASRSSLVPAVPVYCVGPGLPALLQFAVEGAEWVAERRAARTRDMHSPRPPFFLSACEDEELLLSGQLFLQQSAVGSRTRNLSVGEKLVDVMPLREPSILLLSHASLRIGEACLLLEKWKHEERHLLISVDRRFAASTPVRLPAGEEHRANPPCASSQGSASSAGSYEALGALLWPFLAPPEAAGKCASGQGGGRRSDEEGKRENAPRKETREGPESTSDTASSLNPSDSSSSGLRSMPRRPESTCIPFAPSRGFRMRVASLPLDPRLDETKIAKLLSHFQPRSALLPAAVYASVNSQMCALHALGHLRPQGRRSVPGGPPSVPDASSLPPSAAFTTELASFEAHRSKEIVLERVFSPGDAAAVARAFSLVLLDAEGAEADAREGETNDPEPAEAGSGGAFPRCFLTPVPAGRAGAGLGFHFKDTESDARGDFPSQTGNLAGDEDGLAAQDTCDTRLSVGWIAPGGLLRGSGEAAADRGLLTLILPPSPGAGNAADSGAAARDGEKASSGQGVHATPAKEPPVFGSLFFGTFAPEQLLFVLRDRGFHDAALHFREPHDGDHLFGEAGAGGLAQERREDASADAENRKAEFPSEAELPARDGSRLPVLTIPSLKSRIVCQEANLTEIEAPDAATRRFLRGLIGQILVELQAPHV</sequence>
<feature type="region of interest" description="Disordered" evidence="3">
    <location>
        <begin position="1030"/>
        <end position="1051"/>
    </location>
</feature>
<dbReference type="PANTHER" id="PTHR46094:SF1">
    <property type="entry name" value="INTEGRATOR COMPLEX SUBUNIT 9"/>
    <property type="match status" value="1"/>
</dbReference>
<accession>F0VK10</accession>
<organism evidence="4 6">
    <name type="scientific">Neospora caninum (strain Liverpool)</name>
    <dbReference type="NCBI Taxonomy" id="572307"/>
    <lineage>
        <taxon>Eukaryota</taxon>
        <taxon>Sar</taxon>
        <taxon>Alveolata</taxon>
        <taxon>Apicomplexa</taxon>
        <taxon>Conoidasida</taxon>
        <taxon>Coccidia</taxon>
        <taxon>Eucoccidiorida</taxon>
        <taxon>Eimeriorina</taxon>
        <taxon>Sarcocystidae</taxon>
        <taxon>Neospora</taxon>
    </lineage>
</organism>
<name>F0VK10_NEOCL</name>
<feature type="region of interest" description="Disordered" evidence="3">
    <location>
        <begin position="1140"/>
        <end position="1168"/>
    </location>
</feature>
<feature type="region of interest" description="Disordered" evidence="3">
    <location>
        <begin position="794"/>
        <end position="813"/>
    </location>
</feature>
<reference evidence="6" key="3">
    <citation type="journal article" date="2012" name="PLoS Pathog.">
        <title>Comparative genomics of the apicomplexan parasites Toxoplasma gondii and Neospora caninum: Coccidia differing in host range and transmission strategy.</title>
        <authorList>
            <person name="Reid A.J."/>
            <person name="Vermont S.J."/>
            <person name="Cotton J.A."/>
            <person name="Harris D."/>
            <person name="Hill-Cawthorne G.A."/>
            <person name="Konen-Waisman S."/>
            <person name="Latham S.M."/>
            <person name="Mourier T."/>
            <person name="Norton R."/>
            <person name="Quail M.A."/>
            <person name="Sanders M."/>
            <person name="Shanmugam D."/>
            <person name="Sohal A."/>
            <person name="Wasmuth J.D."/>
            <person name="Brunk B."/>
            <person name="Grigg M.E."/>
            <person name="Howard J.C."/>
            <person name="Parkinson J."/>
            <person name="Roos D.S."/>
            <person name="Trees A.J."/>
            <person name="Berriman M."/>
            <person name="Pain A."/>
            <person name="Wastling J.M."/>
        </authorList>
    </citation>
    <scope>NUCLEOTIDE SEQUENCE [LARGE SCALE GENOMIC DNA]</scope>
    <source>
        <strain evidence="6">Liverpool</strain>
    </source>
</reference>
<dbReference type="eggNOG" id="KOG1138">
    <property type="taxonomic scope" value="Eukaryota"/>
</dbReference>
<feature type="region of interest" description="Disordered" evidence="3">
    <location>
        <begin position="1"/>
        <end position="24"/>
    </location>
</feature>
<feature type="region of interest" description="Disordered" evidence="3">
    <location>
        <begin position="962"/>
        <end position="981"/>
    </location>
</feature>
<dbReference type="FunCoup" id="F0VK10">
    <property type="interactions" value="28"/>
</dbReference>
<feature type="region of interest" description="Disordered" evidence="3">
    <location>
        <begin position="113"/>
        <end position="145"/>
    </location>
</feature>
<comment type="subcellular location">
    <subcellularLocation>
        <location evidence="1">Nucleus</location>
    </subcellularLocation>
</comment>
<feature type="compositionally biased region" description="Basic and acidic residues" evidence="3">
    <location>
        <begin position="518"/>
        <end position="538"/>
    </location>
</feature>
<evidence type="ECO:0000313" key="4">
    <source>
        <dbReference type="EMBL" id="CBZ54055.1"/>
    </source>
</evidence>
<feature type="region of interest" description="Disordered" evidence="3">
    <location>
        <begin position="1223"/>
        <end position="1248"/>
    </location>
</feature>